<dbReference type="GO" id="GO:0055036">
    <property type="term" value="C:virion membrane"/>
    <property type="evidence" value="ECO:0007669"/>
    <property type="project" value="UniProtKB-SubCell"/>
</dbReference>
<evidence type="ECO:0000256" key="2">
    <source>
        <dbReference type="ARBA" id="ARBA00022553"/>
    </source>
</evidence>
<keyword evidence="14" id="KW-1185">Reference proteome</keyword>
<evidence type="ECO:0000256" key="11">
    <source>
        <dbReference type="HAMAP-Rule" id="MF_04042"/>
    </source>
</evidence>
<keyword evidence="2 11" id="KW-0597">Phosphoprotein</keyword>
<keyword evidence="1 11" id="KW-1032">Host cell membrane</keyword>
<evidence type="ECO:0000256" key="3">
    <source>
        <dbReference type="ARBA" id="ARBA00022580"/>
    </source>
</evidence>
<evidence type="ECO:0000256" key="10">
    <source>
        <dbReference type="ARBA" id="ARBA00023288"/>
    </source>
</evidence>
<protein>
    <recommendedName>
        <fullName evidence="11">Cytoplasmic envelopment protein 3</fullName>
    </recommendedName>
</protein>
<proteinExistence type="inferred from homology"/>
<keyword evidence="10 11" id="KW-0449">Lipoprotein</keyword>
<evidence type="ECO:0000256" key="1">
    <source>
        <dbReference type="ARBA" id="ARBA00022511"/>
    </source>
</evidence>
<dbReference type="GeneID" id="80540378"/>
<dbReference type="GO" id="GO:0044178">
    <property type="term" value="C:host cell Golgi membrane"/>
    <property type="evidence" value="ECO:0007669"/>
    <property type="project" value="UniProtKB-SubCell"/>
</dbReference>
<reference evidence="13" key="1">
    <citation type="journal article" date="2019" name="Emerg. Infect. Dis.">
        <title>Novel Virus Related to Kaposi's Sarcoma-Associated Herpesvirus from Colobus Monkey.</title>
        <authorList>
            <person name="Dhingra A."/>
            <person name="Ganzenmueller T."/>
            <person name="Hage E."/>
            <person name="Suarez N.M."/>
            <person name="Matz-Rensing K."/>
            <person name="Widmer D."/>
            <person name="Pohlmann S."/>
            <person name="Davison A.J."/>
            <person name="Schulz T.F."/>
            <person name="Kaul A."/>
        </authorList>
    </citation>
    <scope>NUCLEOTIDE SEQUENCE</scope>
    <source>
        <strain evidence="13">Hannover</strain>
    </source>
</reference>
<evidence type="ECO:0000256" key="6">
    <source>
        <dbReference type="ARBA" id="ARBA00022844"/>
    </source>
</evidence>
<dbReference type="HAMAP" id="MF_04042">
    <property type="entry name" value="HSV_CEP3_gammahv"/>
    <property type="match status" value="1"/>
</dbReference>
<keyword evidence="5 11" id="KW-1040">Host Golgi apparatus</keyword>
<feature type="region of interest" description="Disordered" evidence="12">
    <location>
        <begin position="41"/>
        <end position="64"/>
    </location>
</feature>
<dbReference type="GO" id="GO:0020002">
    <property type="term" value="C:host cell plasma membrane"/>
    <property type="evidence" value="ECO:0007669"/>
    <property type="project" value="UniProtKB-SubCell"/>
</dbReference>
<feature type="initiator methionine" description="Removed; by host" evidence="11">
    <location>
        <position position="1"/>
    </location>
</feature>
<keyword evidence="7 11" id="KW-1043">Host membrane</keyword>
<dbReference type="Proteomes" id="UP001147731">
    <property type="component" value="Segment"/>
</dbReference>
<sequence length="64" mass="7134">MGLFLSVCKRTPQPVDVDGEPLDASNEFEPIGNSEKGILLLDPQGKSSLQAQKKTMRKNKQTRY</sequence>
<feature type="lipid moiety-binding region" description="N-myristoyl glycine; by host" evidence="11">
    <location>
        <position position="2"/>
    </location>
</feature>
<comment type="PTM">
    <text evidence="11">Phosphorylated. Phosphorylation does not seem to be required for recycling to the host Golgi apparatus. Packaging is selective for underphosphorylated forms.</text>
</comment>
<dbReference type="GO" id="GO:0019033">
    <property type="term" value="C:viral tegument"/>
    <property type="evidence" value="ECO:0007669"/>
    <property type="project" value="UniProtKB-SubCell"/>
</dbReference>
<keyword evidence="8 11" id="KW-0472">Membrane</keyword>
<keyword evidence="6 11" id="KW-0946">Virion</keyword>
<comment type="similarity">
    <text evidence="11">Belongs to the herpesviridae cytoplasmic envelopment protein 3 family.</text>
</comment>
<evidence type="ECO:0000256" key="7">
    <source>
        <dbReference type="ARBA" id="ARBA00022870"/>
    </source>
</evidence>
<keyword evidence="9 11" id="KW-0564">Palmitate</keyword>
<comment type="subunit">
    <text evidence="11">Interacts with BGLF2; this interaction is essential for the proper localization of each protein to the assembly complex and thus for the production of infectious virus.</text>
</comment>
<organism evidence="13 14">
    <name type="scientific">Colobine gammaherpesvirus 1</name>
    <dbReference type="NCBI Taxonomy" id="2597325"/>
    <lineage>
        <taxon>Viruses</taxon>
        <taxon>Duplodnaviria</taxon>
        <taxon>Heunggongvirae</taxon>
        <taxon>Peploviricota</taxon>
        <taxon>Herviviricetes</taxon>
        <taxon>Herpesvirales</taxon>
        <taxon>Orthoherpesviridae</taxon>
        <taxon>Gammaherpesvirinae</taxon>
        <taxon>Rhadinovirus</taxon>
        <taxon>Rhadinovirus colobinegamma1</taxon>
    </lineage>
</organism>
<dbReference type="RefSeq" id="YP_010801666.1">
    <property type="nucleotide sequence ID" value="NC_076967.1"/>
</dbReference>
<gene>
    <name evidence="13" type="primary">ORF38</name>
</gene>
<evidence type="ECO:0000256" key="4">
    <source>
        <dbReference type="ARBA" id="ARBA00022707"/>
    </source>
</evidence>
<evidence type="ECO:0000313" key="14">
    <source>
        <dbReference type="Proteomes" id="UP001147731"/>
    </source>
</evidence>
<evidence type="ECO:0000256" key="9">
    <source>
        <dbReference type="ARBA" id="ARBA00023139"/>
    </source>
</evidence>
<evidence type="ECO:0000256" key="12">
    <source>
        <dbReference type="SAM" id="MobiDB-lite"/>
    </source>
</evidence>
<dbReference type="EMBL" id="MH932584">
    <property type="protein sequence ID" value="QDQ69246.1"/>
    <property type="molecule type" value="Genomic_DNA"/>
</dbReference>
<dbReference type="Pfam" id="PF10813">
    <property type="entry name" value="Herpesvir_UL11"/>
    <property type="match status" value="1"/>
</dbReference>
<comment type="function">
    <text evidence="11">Plays an important role in the cytoplasmic envelopment of tegument proteins and capsids during the assembly and egress processes. Participates also in viral entry at the fusion step probably by regulating the core fusion machinery.</text>
</comment>
<dbReference type="InterPro" id="IPR024360">
    <property type="entry name" value="Herpesvirus_CEP3"/>
</dbReference>
<dbReference type="KEGG" id="vg:80540378"/>
<accession>A0A5B8FKD6</accession>
<evidence type="ECO:0000256" key="8">
    <source>
        <dbReference type="ARBA" id="ARBA00023136"/>
    </source>
</evidence>
<dbReference type="GO" id="GO:0046760">
    <property type="term" value="P:viral budding from Golgi membrane"/>
    <property type="evidence" value="ECO:0007669"/>
    <property type="project" value="UniProtKB-UniRule"/>
</dbReference>
<comment type="subcellular location">
    <subcellularLocation>
        <location evidence="11">Virion tegument</location>
    </subcellularLocation>
    <subcellularLocation>
        <location evidence="11">Virion membrane</location>
        <topology evidence="11">Lipid-anchor</topology>
    </subcellularLocation>
    <subcellularLocation>
        <location evidence="11">Host cell membrane</location>
        <topology evidence="11">Lipid-anchor</topology>
        <orientation evidence="11">Cytoplasmic side</orientation>
    </subcellularLocation>
    <subcellularLocation>
        <location evidence="11">Host Golgi apparatus membrane</location>
        <topology evidence="11">Lipid-anchor</topology>
        <orientation evidence="11">Cytoplasmic side</orientation>
    </subcellularLocation>
    <text evidence="11">Virion membrane-associated tegument protein. Associates with host membrane lipids rafts. During virion morphogenesis, this protein probably accumulates in the endosomes and trans-Golgi where secondary envelopment occurs. It is probably transported to the cell surface from where it is endocytosed and directed to the trans-Golgi network (TGN).</text>
</comment>
<name>A0A5B8FKD6_9GAMA</name>
<evidence type="ECO:0000313" key="13">
    <source>
        <dbReference type="EMBL" id="QDQ69246.1"/>
    </source>
</evidence>
<feature type="compositionally biased region" description="Basic residues" evidence="12">
    <location>
        <begin position="54"/>
        <end position="64"/>
    </location>
</feature>
<keyword evidence="3 11" id="KW-0920">Virion tegument</keyword>
<comment type="PTM">
    <text evidence="11">Myristoylation and palmitoylation (probably on one or more of the nearby cysteines at the N-terminus) enable membrane-binding and Golgi apparatus-specific targeting and are essential for efficient packaging.</text>
</comment>
<evidence type="ECO:0000256" key="5">
    <source>
        <dbReference type="ARBA" id="ARBA00022812"/>
    </source>
</evidence>
<keyword evidence="4 11" id="KW-0519">Myristate</keyword>